<dbReference type="InterPro" id="IPR019487">
    <property type="entry name" value="RAM_signalling_pathway_SOG2"/>
</dbReference>
<dbReference type="SMART" id="SM00369">
    <property type="entry name" value="LRR_TYP"/>
    <property type="match status" value="4"/>
</dbReference>
<comment type="caution">
    <text evidence="5">The sequence shown here is derived from an EMBL/GenBank/DDBJ whole genome shotgun (WGS) entry which is preliminary data.</text>
</comment>
<feature type="compositionally biased region" description="Low complexity" evidence="3">
    <location>
        <begin position="580"/>
        <end position="603"/>
    </location>
</feature>
<keyword evidence="6" id="KW-1185">Reference proteome</keyword>
<sequence length="922" mass="100591">MASRRLPFSPLTVAPPPPPPPPPASQPLNPHEVIALVLEARQKAVEDEEARPAAEPGAGGLKPGITLDLIGKNIPVLPDEVVDILRQGHGVERLALSHNYLRSLPARFSQCTSLRYLAARNNAIEAFPIQICELTSLEFLDLGRNRLKELPPEISKLTALKALSIQENQITTLPTSLAEMPSLQRLRVSGNPIKYPPKEILQIPPQDSSPAEMMPESEVDRLLTDRIKKFLARSLSISSTRSVDTLSETETGDDDSGGNSDIPRLPKRPGGGRFPVRVKGSEAVSSPSSRSPSISRPPPRVSSRRSLSQYSNGYTRRPGIIPLTMVKSSDSLRSAPVLSVTSPDTQGPGSSSSSHSTDTLTVVNSNLSPGGPVMNRFSTHLRGFSYSGGGLNCTNPVSPEDPSLMRPLYVRELSALPVRRYQTQVPDPVLDFARGVLYSIYQIHLGVQTLMSLTNEGGKRSSLEMIFYNTNTYFVELEQAIQDYDLSLGTRGASRDHAPMQRAYATLIQGYTHICTRLTSSVDVLVENGDPRYMRSFLMLVYHSIMELRVAMNSLGSSASTQEAAAAPPDATPPPRRAQPRPSQFQTPPSASSSAAQFQTPPSGSSRGTVKRTSLPKHPMQVQTNIPYRSRNQPVAVAGGLSSASSQLQGLRTPPLSSDSFTSAISSATGSMENRTPDIARPVISSDSDRHFERFFRSLTNLTNLIDQVSPKLDEFFTTNLRIYTNSMNDTITPNRPSLPVSYHHQQQKWEALIYKTAGVVRQADFLRGMLATLRLRDPGLLDDSSPFWTTCRNLFSGWTELGIQIREVLVADKDKAIYNGGMVEGLRMITKGVKDSIALMGEVKRQQQFQHQQMAFGRPGRSNTYGSASPGMFGDNNDLTLRATVSPATTPQSAAMGMGTGMAIPMGMPMGSRAFRKFSSP</sequence>
<feature type="region of interest" description="Disordered" evidence="3">
    <location>
        <begin position="197"/>
        <end position="217"/>
    </location>
</feature>
<feature type="compositionally biased region" description="Low complexity" evidence="3">
    <location>
        <begin position="559"/>
        <end position="569"/>
    </location>
</feature>
<dbReference type="SUPFAM" id="SSF52075">
    <property type="entry name" value="Outer arm dynein light chain 1"/>
    <property type="match status" value="1"/>
</dbReference>
<feature type="region of interest" description="Disordered" evidence="3">
    <location>
        <begin position="241"/>
        <end position="317"/>
    </location>
</feature>
<feature type="compositionally biased region" description="Low complexity" evidence="3">
    <location>
        <begin position="341"/>
        <end position="360"/>
    </location>
</feature>
<dbReference type="InterPro" id="IPR050216">
    <property type="entry name" value="LRR_domain-containing"/>
</dbReference>
<dbReference type="GO" id="GO:0005737">
    <property type="term" value="C:cytoplasm"/>
    <property type="evidence" value="ECO:0007669"/>
    <property type="project" value="TreeGrafter"/>
</dbReference>
<organism evidence="5 6">
    <name type="scientific">Podospora fimiseda</name>
    <dbReference type="NCBI Taxonomy" id="252190"/>
    <lineage>
        <taxon>Eukaryota</taxon>
        <taxon>Fungi</taxon>
        <taxon>Dikarya</taxon>
        <taxon>Ascomycota</taxon>
        <taxon>Pezizomycotina</taxon>
        <taxon>Sordariomycetes</taxon>
        <taxon>Sordariomycetidae</taxon>
        <taxon>Sordariales</taxon>
        <taxon>Podosporaceae</taxon>
        <taxon>Podospora</taxon>
    </lineage>
</organism>
<feature type="compositionally biased region" description="Low complexity" evidence="3">
    <location>
        <begin position="285"/>
        <end position="294"/>
    </location>
</feature>
<gene>
    <name evidence="5" type="ORF">QBC38DRAFT_473451</name>
</gene>
<dbReference type="PROSITE" id="PS51450">
    <property type="entry name" value="LRR"/>
    <property type="match status" value="1"/>
</dbReference>
<dbReference type="InterPro" id="IPR055414">
    <property type="entry name" value="LRR_R13L4/SHOC2-like"/>
</dbReference>
<evidence type="ECO:0000256" key="1">
    <source>
        <dbReference type="ARBA" id="ARBA00022614"/>
    </source>
</evidence>
<reference evidence="5" key="2">
    <citation type="submission" date="2023-05" db="EMBL/GenBank/DDBJ databases">
        <authorList>
            <consortium name="Lawrence Berkeley National Laboratory"/>
            <person name="Steindorff A."/>
            <person name="Hensen N."/>
            <person name="Bonometti L."/>
            <person name="Westerberg I."/>
            <person name="Brannstrom I.O."/>
            <person name="Guillou S."/>
            <person name="Cros-Aarteil S."/>
            <person name="Calhoun S."/>
            <person name="Haridas S."/>
            <person name="Kuo A."/>
            <person name="Mondo S."/>
            <person name="Pangilinan J."/>
            <person name="Riley R."/>
            <person name="Labutti K."/>
            <person name="Andreopoulos B."/>
            <person name="Lipzen A."/>
            <person name="Chen C."/>
            <person name="Yanf M."/>
            <person name="Daum C."/>
            <person name="Ng V."/>
            <person name="Clum A."/>
            <person name="Ohm R."/>
            <person name="Martin F."/>
            <person name="Silar P."/>
            <person name="Natvig D."/>
            <person name="Lalanne C."/>
            <person name="Gautier V."/>
            <person name="Ament-Velasquez S.L."/>
            <person name="Kruys A."/>
            <person name="Hutchinson M.I."/>
            <person name="Powell A.J."/>
            <person name="Barry K."/>
            <person name="Miller A.N."/>
            <person name="Grigoriev I.V."/>
            <person name="Debuchy R."/>
            <person name="Gladieux P."/>
            <person name="Thoren M.H."/>
            <person name="Johannesson H."/>
        </authorList>
    </citation>
    <scope>NUCLEOTIDE SEQUENCE</scope>
    <source>
        <strain evidence="5">CBS 990.96</strain>
    </source>
</reference>
<dbReference type="Pfam" id="PF23598">
    <property type="entry name" value="LRR_14"/>
    <property type="match status" value="1"/>
</dbReference>
<dbReference type="Gene3D" id="3.80.10.10">
    <property type="entry name" value="Ribonuclease Inhibitor"/>
    <property type="match status" value="1"/>
</dbReference>
<accession>A0AAN7BSY7</accession>
<evidence type="ECO:0000256" key="2">
    <source>
        <dbReference type="ARBA" id="ARBA00022737"/>
    </source>
</evidence>
<dbReference type="Pfam" id="PF10428">
    <property type="entry name" value="SOG2"/>
    <property type="match status" value="1"/>
</dbReference>
<evidence type="ECO:0000313" key="6">
    <source>
        <dbReference type="Proteomes" id="UP001301958"/>
    </source>
</evidence>
<feature type="domain" description="Disease resistance R13L4/SHOC-2-like LRR" evidence="4">
    <location>
        <begin position="111"/>
        <end position="188"/>
    </location>
</feature>
<keyword evidence="2" id="KW-0677">Repeat</keyword>
<dbReference type="InterPro" id="IPR001611">
    <property type="entry name" value="Leu-rich_rpt"/>
</dbReference>
<proteinExistence type="predicted"/>
<dbReference type="PANTHER" id="PTHR48051:SF1">
    <property type="entry name" value="RAS SUPPRESSOR PROTEIN 1"/>
    <property type="match status" value="1"/>
</dbReference>
<dbReference type="InterPro" id="IPR032675">
    <property type="entry name" value="LRR_dom_sf"/>
</dbReference>
<feature type="region of interest" description="Disordered" evidence="3">
    <location>
        <begin position="1"/>
        <end position="30"/>
    </location>
</feature>
<dbReference type="AlphaFoldDB" id="A0AAN7BSY7"/>
<evidence type="ECO:0000256" key="3">
    <source>
        <dbReference type="SAM" id="MobiDB-lite"/>
    </source>
</evidence>
<dbReference type="PANTHER" id="PTHR48051">
    <property type="match status" value="1"/>
</dbReference>
<evidence type="ECO:0000313" key="5">
    <source>
        <dbReference type="EMBL" id="KAK4229003.1"/>
    </source>
</evidence>
<dbReference type="Proteomes" id="UP001301958">
    <property type="component" value="Unassembled WGS sequence"/>
</dbReference>
<name>A0AAN7BSY7_9PEZI</name>
<feature type="compositionally biased region" description="Polar residues" evidence="3">
    <location>
        <begin position="621"/>
        <end position="630"/>
    </location>
</feature>
<dbReference type="EMBL" id="MU865312">
    <property type="protein sequence ID" value="KAK4229003.1"/>
    <property type="molecule type" value="Genomic_DNA"/>
</dbReference>
<protein>
    <submittedName>
        <fullName evidence="5">RAM signaling pathway protein-domain-containing protein</fullName>
    </submittedName>
</protein>
<feature type="region of interest" description="Disordered" evidence="3">
    <location>
        <begin position="334"/>
        <end position="360"/>
    </location>
</feature>
<dbReference type="InterPro" id="IPR003591">
    <property type="entry name" value="Leu-rich_rpt_typical-subtyp"/>
</dbReference>
<feature type="region of interest" description="Disordered" evidence="3">
    <location>
        <begin position="559"/>
        <end position="630"/>
    </location>
</feature>
<keyword evidence="1" id="KW-0433">Leucine-rich repeat</keyword>
<feature type="compositionally biased region" description="Pro residues" evidence="3">
    <location>
        <begin position="13"/>
        <end position="25"/>
    </location>
</feature>
<reference evidence="5" key="1">
    <citation type="journal article" date="2023" name="Mol. Phylogenet. Evol.">
        <title>Genome-scale phylogeny and comparative genomics of the fungal order Sordariales.</title>
        <authorList>
            <person name="Hensen N."/>
            <person name="Bonometti L."/>
            <person name="Westerberg I."/>
            <person name="Brannstrom I.O."/>
            <person name="Guillou S."/>
            <person name="Cros-Aarteil S."/>
            <person name="Calhoun S."/>
            <person name="Haridas S."/>
            <person name="Kuo A."/>
            <person name="Mondo S."/>
            <person name="Pangilinan J."/>
            <person name="Riley R."/>
            <person name="LaButti K."/>
            <person name="Andreopoulos B."/>
            <person name="Lipzen A."/>
            <person name="Chen C."/>
            <person name="Yan M."/>
            <person name="Daum C."/>
            <person name="Ng V."/>
            <person name="Clum A."/>
            <person name="Steindorff A."/>
            <person name="Ohm R.A."/>
            <person name="Martin F."/>
            <person name="Silar P."/>
            <person name="Natvig D.O."/>
            <person name="Lalanne C."/>
            <person name="Gautier V."/>
            <person name="Ament-Velasquez S.L."/>
            <person name="Kruys A."/>
            <person name="Hutchinson M.I."/>
            <person name="Powell A.J."/>
            <person name="Barry K."/>
            <person name="Miller A.N."/>
            <person name="Grigoriev I.V."/>
            <person name="Debuchy R."/>
            <person name="Gladieux P."/>
            <person name="Hiltunen Thoren M."/>
            <person name="Johannesson H."/>
        </authorList>
    </citation>
    <scope>NUCLEOTIDE SEQUENCE</scope>
    <source>
        <strain evidence="5">CBS 990.96</strain>
    </source>
</reference>
<evidence type="ECO:0000259" key="4">
    <source>
        <dbReference type="Pfam" id="PF23598"/>
    </source>
</evidence>